<reference evidence="6 7" key="1">
    <citation type="submission" date="2024-04" db="EMBL/GenBank/DDBJ databases">
        <title>Arthrobacter sp. from Plains bison fecal sample.</title>
        <authorList>
            <person name="Ruzzini A."/>
        </authorList>
    </citation>
    <scope>NUCLEOTIDE SEQUENCE [LARGE SCALE GENOMIC DNA]</scope>
    <source>
        <strain evidence="6 7">EINP1</strain>
    </source>
</reference>
<dbReference type="Pfam" id="PF00535">
    <property type="entry name" value="Glycos_transf_2"/>
    <property type="match status" value="1"/>
</dbReference>
<evidence type="ECO:0000256" key="1">
    <source>
        <dbReference type="ARBA" id="ARBA00006739"/>
    </source>
</evidence>
<feature type="transmembrane region" description="Helical" evidence="4">
    <location>
        <begin position="330"/>
        <end position="351"/>
    </location>
</feature>
<protein>
    <submittedName>
        <fullName evidence="6">Glycosyltransferase family 2 protein</fullName>
    </submittedName>
</protein>
<dbReference type="SUPFAM" id="SSF53448">
    <property type="entry name" value="Nucleotide-diphospho-sugar transferases"/>
    <property type="match status" value="1"/>
</dbReference>
<keyword evidence="3" id="KW-0808">Transferase</keyword>
<evidence type="ECO:0000256" key="3">
    <source>
        <dbReference type="ARBA" id="ARBA00022679"/>
    </source>
</evidence>
<evidence type="ECO:0000256" key="2">
    <source>
        <dbReference type="ARBA" id="ARBA00022676"/>
    </source>
</evidence>
<feature type="domain" description="Glycosyltransferase 2-like" evidence="5">
    <location>
        <begin position="48"/>
        <end position="219"/>
    </location>
</feature>
<dbReference type="InterPro" id="IPR001173">
    <property type="entry name" value="Glyco_trans_2-like"/>
</dbReference>
<dbReference type="CDD" id="cd06423">
    <property type="entry name" value="CESA_like"/>
    <property type="match status" value="1"/>
</dbReference>
<accession>A0ABZ2ZUT1</accession>
<sequence>MLLILGISTPFWATIGLLRRVGEWQNKSAPEHLARLGRNTVVPGQVAVLIAAHNEELVISETISSALTLVPASNIHVISDGSSDATAEIALRAGVNCLELSPNRGKAGALAAGIDHFDLASNYEVVLLLDADTRLAPDYLETGLPLFAAPDVVAVAGRAVSLPPGGGHGIIGRILLGYRERLYAAVQVLIKYGQASERANVVNIVPGFASMYRTRVLSEIDVAAPGLLIEDFNMTFEVHAKKLGRIEFHPSAALAYTQDPDNLKEYVRQVRRWSLGFWQTVRRHGLHRGRFWAVLLIHIVELISASLVLILAVPIVILSQLTDVSLLRPVDLLIGVVLPDFLLTVFAATVLRRPVLLLWGLAFPLIRLLDAGVCLITLVQAWTRATTGVWVSPTRRLQPTTERASLAN</sequence>
<evidence type="ECO:0000259" key="5">
    <source>
        <dbReference type="Pfam" id="PF00535"/>
    </source>
</evidence>
<evidence type="ECO:0000256" key="4">
    <source>
        <dbReference type="SAM" id="Phobius"/>
    </source>
</evidence>
<dbReference type="RefSeq" id="WP_342023254.1">
    <property type="nucleotide sequence ID" value="NZ_CP151657.1"/>
</dbReference>
<comment type="similarity">
    <text evidence="1">Belongs to the glycosyltransferase 2 family.</text>
</comment>
<dbReference type="EMBL" id="CP151657">
    <property type="protein sequence ID" value="WZP15597.1"/>
    <property type="molecule type" value="Genomic_DNA"/>
</dbReference>
<feature type="transmembrane region" description="Helical" evidence="4">
    <location>
        <begin position="291"/>
        <end position="318"/>
    </location>
</feature>
<dbReference type="PANTHER" id="PTHR43630:SF1">
    <property type="entry name" value="POLY-BETA-1,6-N-ACETYL-D-GLUCOSAMINE SYNTHASE"/>
    <property type="match status" value="1"/>
</dbReference>
<keyword evidence="2" id="KW-0328">Glycosyltransferase</keyword>
<dbReference type="Proteomes" id="UP001448858">
    <property type="component" value="Chromosome"/>
</dbReference>
<gene>
    <name evidence="6" type="ORF">AAE021_15825</name>
</gene>
<evidence type="ECO:0000313" key="7">
    <source>
        <dbReference type="Proteomes" id="UP001448858"/>
    </source>
</evidence>
<evidence type="ECO:0000313" key="6">
    <source>
        <dbReference type="EMBL" id="WZP15597.1"/>
    </source>
</evidence>
<keyword evidence="4" id="KW-1133">Transmembrane helix</keyword>
<dbReference type="InterPro" id="IPR029044">
    <property type="entry name" value="Nucleotide-diphossugar_trans"/>
</dbReference>
<keyword evidence="4" id="KW-0472">Membrane</keyword>
<dbReference type="Gene3D" id="3.90.550.10">
    <property type="entry name" value="Spore Coat Polysaccharide Biosynthesis Protein SpsA, Chain A"/>
    <property type="match status" value="1"/>
</dbReference>
<keyword evidence="7" id="KW-1185">Reference proteome</keyword>
<keyword evidence="4" id="KW-0812">Transmembrane</keyword>
<proteinExistence type="inferred from homology"/>
<dbReference type="PANTHER" id="PTHR43630">
    <property type="entry name" value="POLY-BETA-1,6-N-ACETYL-D-GLUCOSAMINE SYNTHASE"/>
    <property type="match status" value="1"/>
</dbReference>
<feature type="transmembrane region" description="Helical" evidence="4">
    <location>
        <begin position="357"/>
        <end position="379"/>
    </location>
</feature>
<name>A0ABZ2ZUT1_9MICC</name>
<organism evidence="6 7">
    <name type="scientific">Arthrobacter citreus</name>
    <dbReference type="NCBI Taxonomy" id="1670"/>
    <lineage>
        <taxon>Bacteria</taxon>
        <taxon>Bacillati</taxon>
        <taxon>Actinomycetota</taxon>
        <taxon>Actinomycetes</taxon>
        <taxon>Micrococcales</taxon>
        <taxon>Micrococcaceae</taxon>
        <taxon>Arthrobacter</taxon>
    </lineage>
</organism>